<dbReference type="AlphaFoldDB" id="A0A544TB93"/>
<evidence type="ECO:0000313" key="2">
    <source>
        <dbReference type="Proteomes" id="UP000318937"/>
    </source>
</evidence>
<dbReference type="InterPro" id="IPR025855">
    <property type="entry name" value="Replic_Relax"/>
</dbReference>
<reference evidence="1 2" key="1">
    <citation type="submission" date="2019-05" db="EMBL/GenBank/DDBJ databases">
        <title>Psychrobacillus vulpis sp. nov., a new species isolated from feces of a red fox that inhabits in The Tablas de Daimiel Natural Park, Albacete, Spain.</title>
        <authorList>
            <person name="Rodriguez M."/>
            <person name="Reina J.C."/>
            <person name="Bejar V."/>
            <person name="Llamas I."/>
        </authorList>
    </citation>
    <scope>NUCLEOTIDE SEQUENCE [LARGE SCALE GENOMIC DNA]</scope>
    <source>
        <strain evidence="1 2">NHI-2</strain>
    </source>
</reference>
<dbReference type="Proteomes" id="UP000318937">
    <property type="component" value="Unassembled WGS sequence"/>
</dbReference>
<name>A0A544TB93_9BACI</name>
<comment type="caution">
    <text evidence="1">The sequence shown here is derived from an EMBL/GenBank/DDBJ whole genome shotgun (WGS) entry which is preliminary data.</text>
</comment>
<dbReference type="EMBL" id="VDGG01000018">
    <property type="protein sequence ID" value="TQR14742.1"/>
    <property type="molecule type" value="Genomic_DNA"/>
</dbReference>
<dbReference type="OrthoDB" id="2453368at2"/>
<organism evidence="1 2">
    <name type="scientific">Psychrobacillus soli</name>
    <dbReference type="NCBI Taxonomy" id="1543965"/>
    <lineage>
        <taxon>Bacteria</taxon>
        <taxon>Bacillati</taxon>
        <taxon>Bacillota</taxon>
        <taxon>Bacilli</taxon>
        <taxon>Bacillales</taxon>
        <taxon>Bacillaceae</taxon>
        <taxon>Psychrobacillus</taxon>
    </lineage>
</organism>
<proteinExistence type="predicted"/>
<protein>
    <recommendedName>
        <fullName evidence="3">Replication-relaxation</fullName>
    </recommendedName>
</protein>
<keyword evidence="2" id="KW-1185">Reference proteome</keyword>
<dbReference type="Pfam" id="PF13814">
    <property type="entry name" value="Replic_Relax"/>
    <property type="match status" value="1"/>
</dbReference>
<sequence>MTDKIVLRKGNRQRLDLYSTDLHILVFLEQQRMLTVQQLYQVSKILFKQEMQEYSFKNRLRKWEEYKLIRSDFYSNGFNGQRFKYVSVGSKAIDILIEQQLLAPSYNKQKIYKFNQKKNVIHFLATQQAALNILFMLNSKRLKTLDGKAKYDMIYNVNLFSHSPSIFPYEEWIPHSQNLHQQNKAAYHANFAKYKRHNHSNQPSGKTMTIVKPDWIIRLKPNEEKDLFINIELDTGTEPIATLVEKVFKYAILAENNPSEQHFMCIIIADDSFSSRSRFGDGIKRAKNISERFIADDFVKKRIKETRLIPLILPLKYAVRNLVQLLSKYS</sequence>
<gene>
    <name evidence="1" type="ORF">FG383_10500</name>
</gene>
<evidence type="ECO:0008006" key="3">
    <source>
        <dbReference type="Google" id="ProtNLM"/>
    </source>
</evidence>
<accession>A0A544TB93</accession>
<evidence type="ECO:0000313" key="1">
    <source>
        <dbReference type="EMBL" id="TQR14742.1"/>
    </source>
</evidence>
<dbReference type="RefSeq" id="WP_142607358.1">
    <property type="nucleotide sequence ID" value="NZ_VDGG01000018.1"/>
</dbReference>